<sequence length="80" mass="9577">MQLMNLRNKEILFLTKILVQNQLWYVKVEMKLFPQSQVLVHQISMRRQSCLWILEKEVMREVSMKKLATLRTCSPRVGIT</sequence>
<name>A0A2P2MMV3_RHIMU</name>
<proteinExistence type="predicted"/>
<accession>A0A2P2MMV3</accession>
<evidence type="ECO:0000313" key="1">
    <source>
        <dbReference type="EMBL" id="MBX31532.1"/>
    </source>
</evidence>
<dbReference type="EMBL" id="GGEC01051048">
    <property type="protein sequence ID" value="MBX31532.1"/>
    <property type="molecule type" value="Transcribed_RNA"/>
</dbReference>
<reference evidence="1" key="1">
    <citation type="submission" date="2018-02" db="EMBL/GenBank/DDBJ databases">
        <title>Rhizophora mucronata_Transcriptome.</title>
        <authorList>
            <person name="Meera S.P."/>
            <person name="Sreeshan A."/>
            <person name="Augustine A."/>
        </authorList>
    </citation>
    <scope>NUCLEOTIDE SEQUENCE</scope>
    <source>
        <tissue evidence="1">Leaf</tissue>
    </source>
</reference>
<protein>
    <submittedName>
        <fullName evidence="2">Uncharacterized protein MANES_S009600</fullName>
    </submittedName>
</protein>
<dbReference type="AlphaFoldDB" id="A0A2P2MMV3"/>
<evidence type="ECO:0000313" key="2">
    <source>
        <dbReference type="EMBL" id="MBX31537.1"/>
    </source>
</evidence>
<organism evidence="1">
    <name type="scientific">Rhizophora mucronata</name>
    <name type="common">Asiatic mangrove</name>
    <dbReference type="NCBI Taxonomy" id="61149"/>
    <lineage>
        <taxon>Eukaryota</taxon>
        <taxon>Viridiplantae</taxon>
        <taxon>Streptophyta</taxon>
        <taxon>Embryophyta</taxon>
        <taxon>Tracheophyta</taxon>
        <taxon>Spermatophyta</taxon>
        <taxon>Magnoliopsida</taxon>
        <taxon>eudicotyledons</taxon>
        <taxon>Gunneridae</taxon>
        <taxon>Pentapetalae</taxon>
        <taxon>rosids</taxon>
        <taxon>fabids</taxon>
        <taxon>Malpighiales</taxon>
        <taxon>Rhizophoraceae</taxon>
        <taxon>Rhizophora</taxon>
    </lineage>
</organism>
<dbReference type="EMBL" id="GGEC01051053">
    <property type="protein sequence ID" value="MBX31537.1"/>
    <property type="molecule type" value="Transcribed_RNA"/>
</dbReference>